<evidence type="ECO:0000256" key="1">
    <source>
        <dbReference type="SAM" id="Phobius"/>
    </source>
</evidence>
<feature type="transmembrane region" description="Helical" evidence="1">
    <location>
        <begin position="21"/>
        <end position="44"/>
    </location>
</feature>
<protein>
    <recommendedName>
        <fullName evidence="2">O-acyltransferase WSD1 C-terminal domain-containing protein</fullName>
    </recommendedName>
</protein>
<dbReference type="EMBL" id="CAXLJM020000035">
    <property type="protein sequence ID" value="CAL8104206.1"/>
    <property type="molecule type" value="Genomic_DNA"/>
</dbReference>
<keyword evidence="1" id="KW-0472">Membrane</keyword>
<keyword evidence="1" id="KW-1133">Transmembrane helix</keyword>
<dbReference type="Pfam" id="PF06974">
    <property type="entry name" value="WS_DGAT_C"/>
    <property type="match status" value="1"/>
</dbReference>
<dbReference type="PANTHER" id="PTHR31650:SF1">
    <property type="entry name" value="WAX ESTER SYNTHASE_DIACYLGLYCEROL ACYLTRANSFERASE 4-RELATED"/>
    <property type="match status" value="1"/>
</dbReference>
<reference evidence="3 4" key="1">
    <citation type="submission" date="2024-08" db="EMBL/GenBank/DDBJ databases">
        <authorList>
            <person name="Cucini C."/>
            <person name="Frati F."/>
        </authorList>
    </citation>
    <scope>NUCLEOTIDE SEQUENCE [LARGE SCALE GENOMIC DNA]</scope>
</reference>
<name>A0ABP1QMF4_9HEXA</name>
<keyword evidence="1" id="KW-0812">Transmembrane</keyword>
<proteinExistence type="predicted"/>
<accession>A0ABP1QMF4</accession>
<evidence type="ECO:0000313" key="4">
    <source>
        <dbReference type="Proteomes" id="UP001642540"/>
    </source>
</evidence>
<evidence type="ECO:0000259" key="2">
    <source>
        <dbReference type="Pfam" id="PF06974"/>
    </source>
</evidence>
<comment type="caution">
    <text evidence="3">The sequence shown here is derived from an EMBL/GenBank/DDBJ whole genome shotgun (WGS) entry which is preliminary data.</text>
</comment>
<dbReference type="InterPro" id="IPR045034">
    <property type="entry name" value="O-acyltransferase_WSD1-like"/>
</dbReference>
<dbReference type="PANTHER" id="PTHR31650">
    <property type="entry name" value="O-ACYLTRANSFERASE (WSD1-LIKE) FAMILY PROTEIN"/>
    <property type="match status" value="1"/>
</dbReference>
<dbReference type="Proteomes" id="UP001642540">
    <property type="component" value="Unassembled WGS sequence"/>
</dbReference>
<gene>
    <name evidence="3" type="ORF">ODALV1_LOCUS11687</name>
</gene>
<dbReference type="InterPro" id="IPR009721">
    <property type="entry name" value="O-acyltransferase_WSD1_C"/>
</dbReference>
<feature type="domain" description="O-acyltransferase WSD1 C-terminal" evidence="2">
    <location>
        <begin position="381"/>
        <end position="519"/>
    </location>
</feature>
<evidence type="ECO:0000313" key="3">
    <source>
        <dbReference type="EMBL" id="CAL8104206.1"/>
    </source>
</evidence>
<sequence length="529" mass="60007">MLNSGVTMGLLRSIVWIPLRFILLLLFSPIVTVGYWALVLVVAIPSKIFRQLVSFVARQHDRDLGNLVTPKGVLAGRDFADWTTAPSHSITVVLKLRGKCDIQTLQKQILHTWVHKRNKENAFLEYPELQQYCTLRLGYLFFKWDRKFDIANHVKLYKSEDIHEETVVNDEKLHSIWEKVTKRGYNPKTSPWEFILIENYDPHGKVCSVDKLEQIPDEERSCAWIFRAHHGISDGFSIYQLLISLTDQGLPLWEQETACEAPKHFNFLMNLQAFVYGPPTFTNNLLNGVDYLHDLHYCNNRLSGKYSTVTSSSLDVKFVKNASKLHGVSFHAVLLGAISGGIRKYLLKNNLTIPLQPIRLAMPISQPNHTTKLRNEWLAGMVDLSVEKETAKQRLLTMNERLQGLKNGSLMPFLTQAMTFVGGFPVEAARLLSTKSGTSVMYSEMRGPNIPLTLFDKRLTLYGLMYSFGLGTDDLGVGFSSVSYNEKITLMLTLDQGIFKTKEKGQELMKCIVSDIEELQFGGSAHSQL</sequence>
<organism evidence="3 4">
    <name type="scientific">Orchesella dallaii</name>
    <dbReference type="NCBI Taxonomy" id="48710"/>
    <lineage>
        <taxon>Eukaryota</taxon>
        <taxon>Metazoa</taxon>
        <taxon>Ecdysozoa</taxon>
        <taxon>Arthropoda</taxon>
        <taxon>Hexapoda</taxon>
        <taxon>Collembola</taxon>
        <taxon>Entomobryomorpha</taxon>
        <taxon>Entomobryoidea</taxon>
        <taxon>Orchesellidae</taxon>
        <taxon>Orchesellinae</taxon>
        <taxon>Orchesella</taxon>
    </lineage>
</organism>
<keyword evidence="4" id="KW-1185">Reference proteome</keyword>